<proteinExistence type="predicted"/>
<keyword evidence="1" id="KW-1015">Disulfide bond</keyword>
<dbReference type="AlphaFoldDB" id="A0A368G6F7"/>
<dbReference type="PANTHER" id="PTHR24253">
    <property type="entry name" value="TRANSMEMBRANE PROTEASE SERINE"/>
    <property type="match status" value="1"/>
</dbReference>
<feature type="domain" description="Peptidase S1" evidence="2">
    <location>
        <begin position="44"/>
        <end position="101"/>
    </location>
</feature>
<dbReference type="InterPro" id="IPR043504">
    <property type="entry name" value="Peptidase_S1_PA_chymotrypsin"/>
</dbReference>
<evidence type="ECO:0000259" key="2">
    <source>
        <dbReference type="Pfam" id="PF00089"/>
    </source>
</evidence>
<dbReference type="Pfam" id="PF00089">
    <property type="entry name" value="Trypsin"/>
    <property type="match status" value="1"/>
</dbReference>
<name>A0A368G6F7_ANCCA</name>
<dbReference type="OrthoDB" id="7754674at2759"/>
<sequence>MSDYLQQAAVPLINRNLCSCPLTNRRFHLNRDQLIAVYDKNDKQRWQRLKDYEGGFNIASTQLCAGSSGHGTAQGDSGGPLVVRNSDGIWFQIGITSFGINVGPLYYDQGTAP</sequence>
<dbReference type="GO" id="GO:0004252">
    <property type="term" value="F:serine-type endopeptidase activity"/>
    <property type="evidence" value="ECO:0007669"/>
    <property type="project" value="InterPro"/>
</dbReference>
<evidence type="ECO:0000313" key="4">
    <source>
        <dbReference type="Proteomes" id="UP000252519"/>
    </source>
</evidence>
<protein>
    <recommendedName>
        <fullName evidence="2">Peptidase S1 domain-containing protein</fullName>
    </recommendedName>
</protein>
<reference evidence="3 4" key="1">
    <citation type="submission" date="2014-10" db="EMBL/GenBank/DDBJ databases">
        <title>Draft genome of the hookworm Ancylostoma caninum.</title>
        <authorList>
            <person name="Mitreva M."/>
        </authorList>
    </citation>
    <scope>NUCLEOTIDE SEQUENCE [LARGE SCALE GENOMIC DNA]</scope>
    <source>
        <strain evidence="3 4">Baltimore</strain>
    </source>
</reference>
<keyword evidence="4" id="KW-1185">Reference proteome</keyword>
<dbReference type="InterPro" id="IPR033116">
    <property type="entry name" value="TRYPSIN_SER"/>
</dbReference>
<evidence type="ECO:0000313" key="3">
    <source>
        <dbReference type="EMBL" id="RCN39932.1"/>
    </source>
</evidence>
<evidence type="ECO:0000256" key="1">
    <source>
        <dbReference type="ARBA" id="ARBA00023157"/>
    </source>
</evidence>
<feature type="non-terminal residue" evidence="3">
    <location>
        <position position="113"/>
    </location>
</feature>
<dbReference type="PROSITE" id="PS00135">
    <property type="entry name" value="TRYPSIN_SER"/>
    <property type="match status" value="1"/>
</dbReference>
<organism evidence="3 4">
    <name type="scientific">Ancylostoma caninum</name>
    <name type="common">Dog hookworm</name>
    <dbReference type="NCBI Taxonomy" id="29170"/>
    <lineage>
        <taxon>Eukaryota</taxon>
        <taxon>Metazoa</taxon>
        <taxon>Ecdysozoa</taxon>
        <taxon>Nematoda</taxon>
        <taxon>Chromadorea</taxon>
        <taxon>Rhabditida</taxon>
        <taxon>Rhabditina</taxon>
        <taxon>Rhabditomorpha</taxon>
        <taxon>Strongyloidea</taxon>
        <taxon>Ancylostomatidae</taxon>
        <taxon>Ancylostomatinae</taxon>
        <taxon>Ancylostoma</taxon>
    </lineage>
</organism>
<dbReference type="SUPFAM" id="SSF50494">
    <property type="entry name" value="Trypsin-like serine proteases"/>
    <property type="match status" value="1"/>
</dbReference>
<dbReference type="EMBL" id="JOJR01000313">
    <property type="protein sequence ID" value="RCN39932.1"/>
    <property type="molecule type" value="Genomic_DNA"/>
</dbReference>
<accession>A0A368G6F7</accession>
<dbReference type="InterPro" id="IPR009003">
    <property type="entry name" value="Peptidase_S1_PA"/>
</dbReference>
<dbReference type="Gene3D" id="2.40.10.10">
    <property type="entry name" value="Trypsin-like serine proteases"/>
    <property type="match status" value="1"/>
</dbReference>
<dbReference type="InterPro" id="IPR001254">
    <property type="entry name" value="Trypsin_dom"/>
</dbReference>
<gene>
    <name evidence="3" type="ORF">ANCCAN_14152</name>
</gene>
<dbReference type="GO" id="GO:0006508">
    <property type="term" value="P:proteolysis"/>
    <property type="evidence" value="ECO:0007669"/>
    <property type="project" value="InterPro"/>
</dbReference>
<dbReference type="Proteomes" id="UP000252519">
    <property type="component" value="Unassembled WGS sequence"/>
</dbReference>
<comment type="caution">
    <text evidence="3">The sequence shown here is derived from an EMBL/GenBank/DDBJ whole genome shotgun (WGS) entry which is preliminary data.</text>
</comment>